<dbReference type="AlphaFoldDB" id="G0VEY3"/>
<dbReference type="OrthoDB" id="774557at2759"/>
<dbReference type="RefSeq" id="XP_003675966.1">
    <property type="nucleotide sequence ID" value="XM_003675918.1"/>
</dbReference>
<reference evidence="2 3" key="1">
    <citation type="journal article" date="2011" name="Proc. Natl. Acad. Sci. U.S.A.">
        <title>Evolutionary erosion of yeast sex chromosomes by mating-type switching accidents.</title>
        <authorList>
            <person name="Gordon J.L."/>
            <person name="Armisen D."/>
            <person name="Proux-Wera E."/>
            <person name="Oheigeartaigh S.S."/>
            <person name="Byrne K.P."/>
            <person name="Wolfe K.H."/>
        </authorList>
    </citation>
    <scope>NUCLEOTIDE SEQUENCE [LARGE SCALE GENOMIC DNA]</scope>
    <source>
        <strain evidence="3">ATCC 76901 / BCRC 22586 / CBS 4309 / NBRC 1992 / NRRL Y-12630</strain>
    </source>
</reference>
<dbReference type="InParanoid" id="G0VEY3"/>
<feature type="region of interest" description="Disordered" evidence="1">
    <location>
        <begin position="1"/>
        <end position="145"/>
    </location>
</feature>
<dbReference type="GeneID" id="96903211"/>
<protein>
    <recommendedName>
        <fullName evidence="4">Morphogenetic regulator of filamentous growth protein 1</fullName>
    </recommendedName>
</protein>
<accession>G0VEY3</accession>
<keyword evidence="3" id="KW-1185">Reference proteome</keyword>
<reference key="2">
    <citation type="submission" date="2011-08" db="EMBL/GenBank/DDBJ databases">
        <title>Genome sequence of Naumovozyma castellii.</title>
        <authorList>
            <person name="Gordon J.L."/>
            <person name="Armisen D."/>
            <person name="Proux-Wera E."/>
            <person name="OhEigeartaigh S.S."/>
            <person name="Byrne K.P."/>
            <person name="Wolfe K.H."/>
        </authorList>
    </citation>
    <scope>NUCLEOTIDE SEQUENCE</scope>
    <source>
        <strain>Type strain:CBS 4309</strain>
    </source>
</reference>
<dbReference type="STRING" id="1064592.G0VEY3"/>
<feature type="compositionally biased region" description="Polar residues" evidence="1">
    <location>
        <begin position="62"/>
        <end position="75"/>
    </location>
</feature>
<feature type="compositionally biased region" description="Low complexity" evidence="1">
    <location>
        <begin position="600"/>
        <end position="621"/>
    </location>
</feature>
<evidence type="ECO:0000256" key="1">
    <source>
        <dbReference type="SAM" id="MobiDB-lite"/>
    </source>
</evidence>
<feature type="compositionally biased region" description="Low complexity" evidence="1">
    <location>
        <begin position="1"/>
        <end position="23"/>
    </location>
</feature>
<dbReference type="Pfam" id="PF01803">
    <property type="entry name" value="LIM_bind"/>
    <property type="match status" value="1"/>
</dbReference>
<feature type="region of interest" description="Disordered" evidence="1">
    <location>
        <begin position="369"/>
        <end position="391"/>
    </location>
</feature>
<sequence>MPQPQQHQQPPQQLPIQMQMPAPASNGAQDPQIPVPPQGSYPYMTSSYPHTPYSVSGDASIMKQQNTPGGNPNANRTREYPFPQQHQQQQNQQQGPPQMQMNGNPGQTPTSGSMSNLNNNNANSMTPIDEVSEALPSGPQNEQNNAANVNHLRSATINNENTNNSMPFAGGPGMNYYRSKPAPLVSPLMSYSSRKYLADMATLTVYDLINRINISAGKISSIEYWQNFINDAFSSTAIFKYSKRSESDFRQFDFLAPLVPIIFVSLGKLGVVRIEMILQQLKSQVLSNGTIFFNSPRATISYHYPDGSYITHFVQLKGMFNSQFKIEWSDLCMHSFVPGIEWNSFERLISDEKASYEIFQKLTANRGRKRSRSKITKSNEKGTNELEDTNVTHEFPPNFDAITKLRSYFSVFRNVSVFGTQEGLMRIMQVSTFMSSLRDLKVFQKINGIKSPLEALNAFVSMNIPSINKPNDNGPSNISGNKLPQDPNVQTQKENPNTHSQPAKSDFNFSFANEKNSGNALYGTSTHTNGLGPRTKSFTKVALNTAPFHSISSNNTGLSKASKRAKSNDIKAQMKKRRTSAISPKSVREDQNLSQTFRDSASSSSLSTVESSETPSDGSNK</sequence>
<feature type="region of interest" description="Disordered" evidence="1">
    <location>
        <begin position="548"/>
        <end position="621"/>
    </location>
</feature>
<gene>
    <name evidence="2" type="primary">NCAS0D00210</name>
    <name evidence="2" type="ordered locus">NCAS_0D00210</name>
</gene>
<dbReference type="OMA" id="ATISYHY"/>
<evidence type="ECO:0000313" key="2">
    <source>
        <dbReference type="EMBL" id="CCC69602.1"/>
    </source>
</evidence>
<feature type="region of interest" description="Disordered" evidence="1">
    <location>
        <begin position="467"/>
        <end position="510"/>
    </location>
</feature>
<dbReference type="KEGG" id="ncs:NCAS_0D00210"/>
<feature type="compositionally biased region" description="Low complexity" evidence="1">
    <location>
        <begin position="83"/>
        <end position="124"/>
    </location>
</feature>
<proteinExistence type="predicted"/>
<dbReference type="PANTHER" id="PTHR10378">
    <property type="entry name" value="LIM DOMAIN-BINDING PROTEIN"/>
    <property type="match status" value="1"/>
</dbReference>
<organism evidence="2 3">
    <name type="scientific">Naumovozyma castellii</name>
    <name type="common">Yeast</name>
    <name type="synonym">Saccharomyces castellii</name>
    <dbReference type="NCBI Taxonomy" id="27288"/>
    <lineage>
        <taxon>Eukaryota</taxon>
        <taxon>Fungi</taxon>
        <taxon>Dikarya</taxon>
        <taxon>Ascomycota</taxon>
        <taxon>Saccharomycotina</taxon>
        <taxon>Saccharomycetes</taxon>
        <taxon>Saccharomycetales</taxon>
        <taxon>Saccharomycetaceae</taxon>
        <taxon>Naumovozyma</taxon>
    </lineage>
</organism>
<evidence type="ECO:0008006" key="4">
    <source>
        <dbReference type="Google" id="ProtNLM"/>
    </source>
</evidence>
<dbReference type="Proteomes" id="UP000001640">
    <property type="component" value="Chromosome 4"/>
</dbReference>
<evidence type="ECO:0000313" key="3">
    <source>
        <dbReference type="Proteomes" id="UP000001640"/>
    </source>
</evidence>
<name>G0VEY3_NAUCA</name>
<dbReference type="HOGENOM" id="CLU_440103_0_0_1"/>
<feature type="compositionally biased region" description="Polar residues" evidence="1">
    <location>
        <begin position="550"/>
        <end position="559"/>
    </location>
</feature>
<dbReference type="InterPro" id="IPR029005">
    <property type="entry name" value="LIM-bd/SEUSS"/>
</dbReference>
<dbReference type="EMBL" id="HE576755">
    <property type="protein sequence ID" value="CCC69602.1"/>
    <property type="molecule type" value="Genomic_DNA"/>
</dbReference>
<dbReference type="eggNOG" id="ENOG502QUF6">
    <property type="taxonomic scope" value="Eukaryota"/>
</dbReference>